<feature type="transmembrane region" description="Helical" evidence="1">
    <location>
        <begin position="33"/>
        <end position="52"/>
    </location>
</feature>
<dbReference type="AlphaFoldDB" id="A0A921E7U1"/>
<dbReference type="Proteomes" id="UP000711407">
    <property type="component" value="Unassembled WGS sequence"/>
</dbReference>
<protein>
    <submittedName>
        <fullName evidence="2">Uncharacterized protein</fullName>
    </submittedName>
</protein>
<keyword evidence="1" id="KW-0812">Transmembrane</keyword>
<feature type="transmembrane region" description="Helical" evidence="1">
    <location>
        <begin position="125"/>
        <end position="147"/>
    </location>
</feature>
<evidence type="ECO:0000313" key="3">
    <source>
        <dbReference type="Proteomes" id="UP000711407"/>
    </source>
</evidence>
<feature type="transmembrane region" description="Helical" evidence="1">
    <location>
        <begin position="183"/>
        <end position="202"/>
    </location>
</feature>
<proteinExistence type="predicted"/>
<keyword evidence="1" id="KW-0472">Membrane</keyword>
<reference evidence="2" key="2">
    <citation type="submission" date="2021-09" db="EMBL/GenBank/DDBJ databases">
        <authorList>
            <person name="Gilroy R."/>
        </authorList>
    </citation>
    <scope>NUCLEOTIDE SEQUENCE</scope>
    <source>
        <strain evidence="2">4100</strain>
    </source>
</reference>
<feature type="transmembrane region" description="Helical" evidence="1">
    <location>
        <begin position="99"/>
        <end position="119"/>
    </location>
</feature>
<organism evidence="2 3">
    <name type="scientific">Candidatus Amulumruptor caecigallinarius</name>
    <dbReference type="NCBI Taxonomy" id="2109911"/>
    <lineage>
        <taxon>Bacteria</taxon>
        <taxon>Pseudomonadati</taxon>
        <taxon>Bacteroidota</taxon>
        <taxon>Bacteroidia</taxon>
        <taxon>Bacteroidales</taxon>
        <taxon>Muribaculaceae</taxon>
        <taxon>Candidatus Amulumruptor</taxon>
    </lineage>
</organism>
<sequence>MEDKKLTPKESMELIASMIQASKQRVAMSDLRIPTMWATISILTAVAVWVLITTTHNPWFNFIWFAIPVIGLPANILLSAKDRNKNYKKTFIDIVIDGIWKAVGYIAIGATIGCFIAQLCGYPSAWLAMFYYAFIIVGFGAVAMGLLLRENSYVFGGIFSIFSGFAVIICNLCQIPLLYSWSVSLYIVCFLLMFIVPTFIITHKLKRENR</sequence>
<comment type="caution">
    <text evidence="2">The sequence shown here is derived from an EMBL/GenBank/DDBJ whole genome shotgun (WGS) entry which is preliminary data.</text>
</comment>
<evidence type="ECO:0000256" key="1">
    <source>
        <dbReference type="SAM" id="Phobius"/>
    </source>
</evidence>
<name>A0A921E7U1_9BACT</name>
<feature type="transmembrane region" description="Helical" evidence="1">
    <location>
        <begin position="154"/>
        <end position="177"/>
    </location>
</feature>
<reference evidence="2" key="1">
    <citation type="journal article" date="2021" name="PeerJ">
        <title>Extensive microbial diversity within the chicken gut microbiome revealed by metagenomics and culture.</title>
        <authorList>
            <person name="Gilroy R."/>
            <person name="Ravi A."/>
            <person name="Getino M."/>
            <person name="Pursley I."/>
            <person name="Horton D.L."/>
            <person name="Alikhan N.F."/>
            <person name="Baker D."/>
            <person name="Gharbi K."/>
            <person name="Hall N."/>
            <person name="Watson M."/>
            <person name="Adriaenssens E.M."/>
            <person name="Foster-Nyarko E."/>
            <person name="Jarju S."/>
            <person name="Secka A."/>
            <person name="Antonio M."/>
            <person name="Oren A."/>
            <person name="Chaudhuri R.R."/>
            <person name="La Ragione R."/>
            <person name="Hildebrand F."/>
            <person name="Pallen M.J."/>
        </authorList>
    </citation>
    <scope>NUCLEOTIDE SEQUENCE</scope>
    <source>
        <strain evidence="2">4100</strain>
    </source>
</reference>
<dbReference type="EMBL" id="DYXT01000016">
    <property type="protein sequence ID" value="HJE38567.1"/>
    <property type="molecule type" value="Genomic_DNA"/>
</dbReference>
<keyword evidence="1" id="KW-1133">Transmembrane helix</keyword>
<evidence type="ECO:0000313" key="2">
    <source>
        <dbReference type="EMBL" id="HJE38567.1"/>
    </source>
</evidence>
<gene>
    <name evidence="2" type="ORF">K8V47_02220</name>
</gene>
<accession>A0A921E7U1</accession>
<feature type="transmembrane region" description="Helical" evidence="1">
    <location>
        <begin position="58"/>
        <end position="78"/>
    </location>
</feature>